<dbReference type="Proteomes" id="UP001497516">
    <property type="component" value="Chromosome 1"/>
</dbReference>
<keyword evidence="2 3" id="KW-0539">Nucleus</keyword>
<dbReference type="EMBL" id="OZ034813">
    <property type="protein sequence ID" value="CAL1354423.1"/>
    <property type="molecule type" value="Genomic_DNA"/>
</dbReference>
<dbReference type="GO" id="GO:0005634">
    <property type="term" value="C:nucleus"/>
    <property type="evidence" value="ECO:0007669"/>
    <property type="project" value="UniProtKB-SubCell"/>
</dbReference>
<organism evidence="5 6">
    <name type="scientific">Linum trigynum</name>
    <dbReference type="NCBI Taxonomy" id="586398"/>
    <lineage>
        <taxon>Eukaryota</taxon>
        <taxon>Viridiplantae</taxon>
        <taxon>Streptophyta</taxon>
        <taxon>Embryophyta</taxon>
        <taxon>Tracheophyta</taxon>
        <taxon>Spermatophyta</taxon>
        <taxon>Magnoliopsida</taxon>
        <taxon>eudicotyledons</taxon>
        <taxon>Gunneridae</taxon>
        <taxon>Pentapetalae</taxon>
        <taxon>rosids</taxon>
        <taxon>fabids</taxon>
        <taxon>Malpighiales</taxon>
        <taxon>Linaceae</taxon>
        <taxon>Linum</taxon>
    </lineage>
</organism>
<dbReference type="InterPro" id="IPR003822">
    <property type="entry name" value="PAH"/>
</dbReference>
<evidence type="ECO:0000256" key="2">
    <source>
        <dbReference type="ARBA" id="ARBA00023242"/>
    </source>
</evidence>
<dbReference type="GO" id="GO:0006355">
    <property type="term" value="P:regulation of DNA-templated transcription"/>
    <property type="evidence" value="ECO:0007669"/>
    <property type="project" value="InterPro"/>
</dbReference>
<evidence type="ECO:0000313" key="6">
    <source>
        <dbReference type="Proteomes" id="UP001497516"/>
    </source>
</evidence>
<protein>
    <submittedName>
        <fullName evidence="5">Uncharacterized protein</fullName>
    </submittedName>
</protein>
<sequence length="526" mass="59454">MDWSWPKLCTPLFPSLPFSVLGGFLILTGHGKSLLFSAILGLPDAGRLTDSTSFFLRRVVELKEGKREMERIGVYSDGCRRLRELLPPQAITEERLGQAMDFLDDVRARLHGKPGNYRTFCRVLENLTGSPIRLIDGGHDLPPLRPEDLLWIVRKILEGQEDLIEKFNSYLPVNPMVSVIKPAAAEAMAVRPAMEEKAQPRELPSAAAAAAMEDSAGIKTLSACQGTQPASGVDKLFDQVSRVRNTEDILHRFLPAVAGAEPPESATPLFPCAGGLARREEGTCNRKENNDETRKAAPVVSEVDEKVKEKFTSEKSRCLGWIQRSQRKASSSSEIYQQVLPNLYRLSFDKPRSVPDVTKECSRVPRPEMEKRKRPDESEQKCSSRMRRISVTTPEKEKFKAAMPQHPQTVQKPDFNRRRLDNAQVVEEDVDELKECLLSAACYIDERMNGTNEDDREDGEIRGGKGRIHFLRCVEAMYSDRGREMVEMIEAEPEKLLHMVRRRLHQKIGEVEIASEKQEVYPMATR</sequence>
<evidence type="ECO:0000313" key="5">
    <source>
        <dbReference type="EMBL" id="CAL1354423.1"/>
    </source>
</evidence>
<accession>A0AAV2CDE6</accession>
<keyword evidence="6" id="KW-1185">Reference proteome</keyword>
<name>A0AAV2CDE6_9ROSI</name>
<evidence type="ECO:0000256" key="4">
    <source>
        <dbReference type="SAM" id="MobiDB-lite"/>
    </source>
</evidence>
<feature type="region of interest" description="Disordered" evidence="4">
    <location>
        <begin position="355"/>
        <end position="386"/>
    </location>
</feature>
<dbReference type="AlphaFoldDB" id="A0AAV2CDE6"/>
<dbReference type="Gene3D" id="1.20.1160.11">
    <property type="entry name" value="Paired amphipathic helix"/>
    <property type="match status" value="1"/>
</dbReference>
<dbReference type="InterPro" id="IPR036600">
    <property type="entry name" value="PAH_sf"/>
</dbReference>
<evidence type="ECO:0000256" key="3">
    <source>
        <dbReference type="PROSITE-ProRule" id="PRU00810"/>
    </source>
</evidence>
<gene>
    <name evidence="5" type="ORF">LTRI10_LOCUS2234</name>
</gene>
<dbReference type="PROSITE" id="PS51477">
    <property type="entry name" value="PAH"/>
    <property type="match status" value="1"/>
</dbReference>
<proteinExistence type="predicted"/>
<comment type="subcellular location">
    <subcellularLocation>
        <location evidence="1 3">Nucleus</location>
    </subcellularLocation>
</comment>
<reference evidence="5 6" key="1">
    <citation type="submission" date="2024-04" db="EMBL/GenBank/DDBJ databases">
        <authorList>
            <person name="Fracassetti M."/>
        </authorList>
    </citation>
    <scope>NUCLEOTIDE SEQUENCE [LARGE SCALE GENOMIC DNA]</scope>
</reference>
<evidence type="ECO:0000256" key="1">
    <source>
        <dbReference type="ARBA" id="ARBA00004123"/>
    </source>
</evidence>
<feature type="compositionally biased region" description="Basic and acidic residues" evidence="4">
    <location>
        <begin position="355"/>
        <end position="382"/>
    </location>
</feature>
<dbReference type="SUPFAM" id="SSF47762">
    <property type="entry name" value="PAH2 domain"/>
    <property type="match status" value="1"/>
</dbReference>